<feature type="domain" description="Squalene cyclase C-terminal" evidence="2">
    <location>
        <begin position="355"/>
        <end position="461"/>
    </location>
</feature>
<dbReference type="InterPro" id="IPR032696">
    <property type="entry name" value="SQ_cyclase_C"/>
</dbReference>
<dbReference type="STRING" id="479432.Sros_3710"/>
<evidence type="ECO:0000313" key="3">
    <source>
        <dbReference type="EMBL" id="ACZ86633.1"/>
    </source>
</evidence>
<accession>D2ASA6</accession>
<gene>
    <name evidence="3" type="ordered locus">Sros_3710</name>
</gene>
<dbReference type="OrthoDB" id="9758578at2"/>
<dbReference type="PANTHER" id="PTHR31739">
    <property type="entry name" value="ENT-COPALYL DIPHOSPHATE SYNTHASE, CHLOROPLASTIC"/>
    <property type="match status" value="1"/>
</dbReference>
<dbReference type="RefSeq" id="WP_012890376.1">
    <property type="nucleotide sequence ID" value="NC_013595.1"/>
</dbReference>
<evidence type="ECO:0000256" key="1">
    <source>
        <dbReference type="SAM" id="MobiDB-lite"/>
    </source>
</evidence>
<evidence type="ECO:0000259" key="2">
    <source>
        <dbReference type="Pfam" id="PF13243"/>
    </source>
</evidence>
<dbReference type="InterPro" id="IPR008930">
    <property type="entry name" value="Terpenoid_cyclase/PrenylTrfase"/>
</dbReference>
<dbReference type="eggNOG" id="COG1657">
    <property type="taxonomic scope" value="Bacteria"/>
</dbReference>
<feature type="region of interest" description="Disordered" evidence="1">
    <location>
        <begin position="491"/>
        <end position="544"/>
    </location>
</feature>
<name>D2ASA6_STRRD</name>
<dbReference type="Pfam" id="PF13243">
    <property type="entry name" value="SQHop_cyclase_C"/>
    <property type="match status" value="1"/>
</dbReference>
<dbReference type="GO" id="GO:0000287">
    <property type="term" value="F:magnesium ion binding"/>
    <property type="evidence" value="ECO:0007669"/>
    <property type="project" value="TreeGrafter"/>
</dbReference>
<dbReference type="KEGG" id="sro:Sros_3710"/>
<protein>
    <recommendedName>
        <fullName evidence="2">Squalene cyclase C-terminal domain-containing protein</fullName>
    </recommendedName>
</protein>
<reference evidence="3 4" key="1">
    <citation type="journal article" date="2010" name="Stand. Genomic Sci.">
        <title>Complete genome sequence of Streptosporangium roseum type strain (NI 9100).</title>
        <authorList>
            <person name="Nolan M."/>
            <person name="Sikorski J."/>
            <person name="Jando M."/>
            <person name="Lucas S."/>
            <person name="Lapidus A."/>
            <person name="Glavina Del Rio T."/>
            <person name="Chen F."/>
            <person name="Tice H."/>
            <person name="Pitluck S."/>
            <person name="Cheng J.F."/>
            <person name="Chertkov O."/>
            <person name="Sims D."/>
            <person name="Meincke L."/>
            <person name="Brettin T."/>
            <person name="Han C."/>
            <person name="Detter J.C."/>
            <person name="Bruce D."/>
            <person name="Goodwin L."/>
            <person name="Land M."/>
            <person name="Hauser L."/>
            <person name="Chang Y.J."/>
            <person name="Jeffries C.D."/>
            <person name="Ivanova N."/>
            <person name="Mavromatis K."/>
            <person name="Mikhailova N."/>
            <person name="Chen A."/>
            <person name="Palaniappan K."/>
            <person name="Chain P."/>
            <person name="Rohde M."/>
            <person name="Goker M."/>
            <person name="Bristow J."/>
            <person name="Eisen J.A."/>
            <person name="Markowitz V."/>
            <person name="Hugenholtz P."/>
            <person name="Kyrpides N.C."/>
            <person name="Klenk H.P."/>
        </authorList>
    </citation>
    <scope>NUCLEOTIDE SEQUENCE [LARGE SCALE GENOMIC DNA]</scope>
    <source>
        <strain evidence="4">ATCC 12428 / DSM 43021 / JCM 3005 / NI 9100</strain>
    </source>
</reference>
<dbReference type="Proteomes" id="UP000002029">
    <property type="component" value="Chromosome"/>
</dbReference>
<dbReference type="HOGENOM" id="CLU_041269_0_0_11"/>
<dbReference type="SUPFAM" id="SSF48239">
    <property type="entry name" value="Terpenoid cyclases/Protein prenyltransferases"/>
    <property type="match status" value="1"/>
</dbReference>
<feature type="compositionally biased region" description="Basic and acidic residues" evidence="1">
    <location>
        <begin position="492"/>
        <end position="509"/>
    </location>
</feature>
<dbReference type="GO" id="GO:0010333">
    <property type="term" value="F:terpene synthase activity"/>
    <property type="evidence" value="ECO:0007669"/>
    <property type="project" value="InterPro"/>
</dbReference>
<dbReference type="Gene3D" id="1.50.10.20">
    <property type="match status" value="1"/>
</dbReference>
<sequence length="577" mass="61549">MSTTRTARPAGASPQDLLAEIAVDPMGQVTASVYETARLVASAPWLSGHRRRIEFLIRGQNPDGTWGGPGPYVLVPTLSAVEALFTVVSAARPGERAASGHSDVAGAVHRGLHALFARLDPQSRAVLPDTIGAEFLIPWLVGEINRHLDALERHPVPGLAAWHGSGRLHTPDGWDPAPLDRLRHAAGQGHALPPKVWHSLEALGGTAVQAPQVRPVGGAVGCSPAATAAWLGPGDGDGAGTERRRAIEYLHTVQARHDGPVPGVTPIGVFERAWVLSALAEAFPGTAPPRELGHSLHAAFGDLGVPAGAGLPPDSDDTAGALHALALIGRPRSPECLWAYEADTHFRCFAAERTPSTSTNAHILMAFGDHEAGAADRARYRRAIGKISHWLHGQQRPDGSWIDKWHASPYYATVCSVSALARHGDASSAAALRAAAEWVLGTQRHDGSWGLWSGTSEETAYAMQTLLRAPARDDGAVRRAVLRGDAFLAGQHRADHRDHDGRDDHDGSGGRRGHDRHGERGGPDGPDGPDGHGRRGDARRYPPLWHDKDLYAPVAVIRAETLAARTLARTRILERQR</sequence>
<evidence type="ECO:0000313" key="4">
    <source>
        <dbReference type="Proteomes" id="UP000002029"/>
    </source>
</evidence>
<dbReference type="InterPro" id="IPR050148">
    <property type="entry name" value="Terpene_synthase-like"/>
</dbReference>
<dbReference type="PANTHER" id="PTHR31739:SF25">
    <property type="entry name" value="(E,E)-GERANYLLINALOOL SYNTHASE"/>
    <property type="match status" value="1"/>
</dbReference>
<keyword evidence="4" id="KW-1185">Reference proteome</keyword>
<dbReference type="AlphaFoldDB" id="D2ASA6"/>
<proteinExistence type="predicted"/>
<feature type="compositionally biased region" description="Basic and acidic residues" evidence="1">
    <location>
        <begin position="529"/>
        <end position="544"/>
    </location>
</feature>
<dbReference type="Gene3D" id="1.50.10.160">
    <property type="match status" value="1"/>
</dbReference>
<dbReference type="EMBL" id="CP001814">
    <property type="protein sequence ID" value="ACZ86633.1"/>
    <property type="molecule type" value="Genomic_DNA"/>
</dbReference>
<dbReference type="GO" id="GO:0016102">
    <property type="term" value="P:diterpenoid biosynthetic process"/>
    <property type="evidence" value="ECO:0007669"/>
    <property type="project" value="TreeGrafter"/>
</dbReference>
<organism evidence="3 4">
    <name type="scientific">Streptosporangium roseum (strain ATCC 12428 / DSM 43021 / JCM 3005 / KCTC 9067 / NCIMB 10171 / NRRL 2505 / NI 9100)</name>
    <dbReference type="NCBI Taxonomy" id="479432"/>
    <lineage>
        <taxon>Bacteria</taxon>
        <taxon>Bacillati</taxon>
        <taxon>Actinomycetota</taxon>
        <taxon>Actinomycetes</taxon>
        <taxon>Streptosporangiales</taxon>
        <taxon>Streptosporangiaceae</taxon>
        <taxon>Streptosporangium</taxon>
    </lineage>
</organism>